<gene>
    <name evidence="3" type="ORF">MSBRM_0941</name>
</gene>
<feature type="transmembrane region" description="Helical" evidence="2">
    <location>
        <begin position="493"/>
        <end position="511"/>
    </location>
</feature>
<feature type="region of interest" description="Disordered" evidence="1">
    <location>
        <begin position="64"/>
        <end position="98"/>
    </location>
</feature>
<keyword evidence="4" id="KW-1185">Reference proteome</keyword>
<evidence type="ECO:0000313" key="4">
    <source>
        <dbReference type="Proteomes" id="UP000033033"/>
    </source>
</evidence>
<feature type="compositionally biased region" description="Basic and acidic residues" evidence="1">
    <location>
        <begin position="64"/>
        <end position="95"/>
    </location>
</feature>
<dbReference type="STRING" id="1434108.MSBRM_0941"/>
<accession>A0A0E3QRT6</accession>
<reference evidence="3 4" key="1">
    <citation type="submission" date="2014-07" db="EMBL/GenBank/DDBJ databases">
        <title>Methanogenic archaea and the global carbon cycle.</title>
        <authorList>
            <person name="Henriksen J.R."/>
            <person name="Luke J."/>
            <person name="Reinhart S."/>
            <person name="Benedict M.N."/>
            <person name="Youngblut N.D."/>
            <person name="Metcalf M.E."/>
            <person name="Whitaker R.J."/>
            <person name="Metcalf W.W."/>
        </authorList>
    </citation>
    <scope>NUCLEOTIDE SEQUENCE [LARGE SCALE GENOMIC DNA]</scope>
    <source>
        <strain evidence="3 4">MS</strain>
    </source>
</reference>
<dbReference type="GO" id="GO:0006508">
    <property type="term" value="P:proteolysis"/>
    <property type="evidence" value="ECO:0007669"/>
    <property type="project" value="UniProtKB-KW"/>
</dbReference>
<keyword evidence="2" id="KW-1133">Transmembrane helix</keyword>
<keyword evidence="3" id="KW-0378">Hydrolase</keyword>
<evidence type="ECO:0000256" key="1">
    <source>
        <dbReference type="SAM" id="MobiDB-lite"/>
    </source>
</evidence>
<dbReference type="KEGG" id="mby:MSBRM_0941"/>
<keyword evidence="2" id="KW-0472">Membrane</keyword>
<dbReference type="GeneID" id="24844157"/>
<dbReference type="PANTHER" id="PTHR35902">
    <property type="entry name" value="S-LAYER DOMAIN-LIKE PROTEIN-RELATED"/>
    <property type="match status" value="1"/>
</dbReference>
<dbReference type="RefSeq" id="WP_176722089.1">
    <property type="nucleotide sequence ID" value="NZ_CP009528.1"/>
</dbReference>
<dbReference type="GO" id="GO:0008233">
    <property type="term" value="F:peptidase activity"/>
    <property type="evidence" value="ECO:0007669"/>
    <property type="project" value="UniProtKB-KW"/>
</dbReference>
<feature type="transmembrane region" description="Helical" evidence="2">
    <location>
        <begin position="112"/>
        <end position="135"/>
    </location>
</feature>
<dbReference type="EMBL" id="CP009528">
    <property type="protein sequence ID" value="AKB53939.1"/>
    <property type="molecule type" value="Genomic_DNA"/>
</dbReference>
<proteinExistence type="predicted"/>
<dbReference type="PANTHER" id="PTHR35902:SF3">
    <property type="entry name" value="NPCBM-ASSOCIATED, NEW3 DOMAIN OF ALPHA-GALACTOSIDASE"/>
    <property type="match status" value="1"/>
</dbReference>
<organism evidence="3 4">
    <name type="scientific">Methanosarcina barkeri MS</name>
    <dbReference type="NCBI Taxonomy" id="1434108"/>
    <lineage>
        <taxon>Archaea</taxon>
        <taxon>Methanobacteriati</taxon>
        <taxon>Methanobacteriota</taxon>
        <taxon>Stenosarchaea group</taxon>
        <taxon>Methanomicrobia</taxon>
        <taxon>Methanosarcinales</taxon>
        <taxon>Methanosarcinaceae</taxon>
        <taxon>Methanosarcina</taxon>
    </lineage>
</organism>
<dbReference type="PATRIC" id="fig|1434108.4.peg.1142"/>
<dbReference type="HOGENOM" id="CLU_596684_0_0_2"/>
<evidence type="ECO:0000313" key="3">
    <source>
        <dbReference type="EMBL" id="AKB53939.1"/>
    </source>
</evidence>
<dbReference type="AlphaFoldDB" id="A0A0E3QRT6"/>
<dbReference type="InterPro" id="IPR013783">
    <property type="entry name" value="Ig-like_fold"/>
</dbReference>
<sequence length="517" mass="56987">MKPACPEKYSCTGKKKCKLIGRISADRKLINKISGDRRAVSKTLINRKAVSKILGNQRTVDKTLRYRSSIDKKPKNQGKVDKIPENPRSRDEMPVNRKSANRTPIDRISASFLHFVLALLMITVFLTGPASAVVVSGNTHLGVDVSEINPNPARPGEDLLIKINIQNAGDEPAENVIVGIEEIHPFVFKYSTSELYGSGTNTERNFQIEQIRQRSKVELSFYLRVDPKAESGIYQLEFTIKDKSGTSFSKRIPIRVEGNPDLVLSSTEILPVNEDNFSSGAIVPGQEFYLKTSVKNAGNGNAKNVRVMLNLNSSSPLIPLEDNVRFFENLSAGSSENLSFKLLLGSNADVKPYRIPLRITASNNTETFQIDKIQEIGINVLNRAQIDISSLKFDPEIPVKGQQASLTLRLENVGEGEARSVKARLEGLEGSGSTSAFLGRLDKDDDAPAVFTFTPEKTGDQNVTLLVEYEDDFGEHQVSENLTFNVKRQEGSVIPIVLGAVLVLAAVILYTKKKGKL</sequence>
<protein>
    <submittedName>
        <fullName evidence="3">Putative carboxyl-terminal-processing protease, deltaproteobacterial</fullName>
    </submittedName>
</protein>
<keyword evidence="2" id="KW-0812">Transmembrane</keyword>
<dbReference type="Gene3D" id="2.60.40.10">
    <property type="entry name" value="Immunoglobulins"/>
    <property type="match status" value="2"/>
</dbReference>
<name>A0A0E3QRT6_METBA</name>
<dbReference type="Proteomes" id="UP000033033">
    <property type="component" value="Chromosome"/>
</dbReference>
<evidence type="ECO:0000256" key="2">
    <source>
        <dbReference type="SAM" id="Phobius"/>
    </source>
</evidence>
<keyword evidence="3" id="KW-0645">Protease</keyword>